<dbReference type="EMBL" id="CAMXCT010006589">
    <property type="protein sequence ID" value="CAI4016529.1"/>
    <property type="molecule type" value="Genomic_DNA"/>
</dbReference>
<dbReference type="EMBL" id="CAMXCT030006589">
    <property type="protein sequence ID" value="CAL4803841.1"/>
    <property type="molecule type" value="Genomic_DNA"/>
</dbReference>
<dbReference type="OrthoDB" id="4155914at2759"/>
<dbReference type="InterPro" id="IPR050275">
    <property type="entry name" value="PGM_Phosphatase"/>
</dbReference>
<keyword evidence="3" id="KW-1185">Reference proteome</keyword>
<evidence type="ECO:0000313" key="1">
    <source>
        <dbReference type="EMBL" id="CAI4016529.1"/>
    </source>
</evidence>
<dbReference type="Pfam" id="PF00300">
    <property type="entry name" value="His_Phos_1"/>
    <property type="match status" value="1"/>
</dbReference>
<dbReference type="Gene3D" id="3.40.50.11340">
    <property type="match status" value="1"/>
</dbReference>
<proteinExistence type="predicted"/>
<dbReference type="InterPro" id="IPR013078">
    <property type="entry name" value="His_Pase_superF_clade-1"/>
</dbReference>
<sequence length="1151" mass="124274">MGRVCQPAERVHVASKLKSGEPSAEDILAVIGELGGGPETRMKAYSAMFQQKATSDYQERFHASKLLCEHEALSLRGPGQMFQALEVPPKLPRIDLAALQQIIHLAASTLDLEVVRQQKMLSRPLGSLKFGTAVPKGLAAFTTAALFRPAKTAISRLGSWCQTMVVEGPDNGVARLADADARLLHLVRHGQATHNVALAKGEVPKEESRLTERGREQAKRLSWQPVEPEVVLTSPLTRCVETALLAFPGAKVVALEELRELISGSQHNAQPCRAELMERFPEVDFSRISSHDQHWHPGHLRESQDSCARRARKFLERIFGDDSLRSTKEFAVTTHSGFLFLLFNYGQAPLESLRPRGSFRGSARVGAGADPIVTFAGDDTEELRQWWAPGEMRAVLLRKRSADVSLNPPLVRVGPDHGLLVTPQGPTVVRADVLPKQPALRTAMQVAEALRAPRAPSAPCPSGPAESLPGSCQGWCGQVLPGSTARSKGSCSDGLQCLCEADGRVYSSCRMACEAERMKAAAPAAKMSTSTTTTQAATALTSGSSSSVRRQLLYDTRVFVDFLTQVEVFFVAIELVRRLNQLVKENCGAATGELRCRPWSLVLPPWCFVPMWYGEAGNVTRWNSLFDMAKLSGEDKVEEFAQQQVDLGVLPVASDSRLPKLKEGSGDFLGFTKDMQVCNGNGQQAPEAGSTRGSVVYAGYCASDITVSSLKCGVLNFGFKAVVDLLDSAGKRSSSILVKHLDALQLHKLGDVGILSLPASEPKARRVAGAAAVSTTLQGESRGPGKGRFSRSLGAAMPCDAESCGGGGADGIGAGDGIECPGQELKQTSPEFSIWKSVAAIAVLEMETTSAKTAEAVADLAHGGSANRSSADGTTEPVVGRAVAVMVVGQWRWFTANVSTNLAGLRWVSEKGMKKLKEDGISSVLTSQLLHVLRPLQRHGDVPDFLLCVDQVKDHHADIAEAWAFPAKDQYQRIKECLKRVLLREERVNTSYDFFVRLRPDLLLLSDLPWTGDAKCVGARLRAARHIEGLTSEHFSWCYCGKSCCAKGALKAESAAYIADDMVTVASRASFLELWQRKVPGSFSAPWIMQPMAESSFTTRILQRGLSVCPLALRALPIGSANPHASEMAKCGYLEGSAAIPQSQCGGRFSR</sequence>
<dbReference type="PANTHER" id="PTHR48100:SF1">
    <property type="entry name" value="HISTIDINE PHOSPHATASE FAMILY PROTEIN-RELATED"/>
    <property type="match status" value="1"/>
</dbReference>
<accession>A0A9P1GLR5</accession>
<dbReference type="EMBL" id="CAMXCT020006589">
    <property type="protein sequence ID" value="CAL1169904.1"/>
    <property type="molecule type" value="Genomic_DNA"/>
</dbReference>
<organism evidence="1">
    <name type="scientific">Cladocopium goreaui</name>
    <dbReference type="NCBI Taxonomy" id="2562237"/>
    <lineage>
        <taxon>Eukaryota</taxon>
        <taxon>Sar</taxon>
        <taxon>Alveolata</taxon>
        <taxon>Dinophyceae</taxon>
        <taxon>Suessiales</taxon>
        <taxon>Symbiodiniaceae</taxon>
        <taxon>Cladocopium</taxon>
    </lineage>
</organism>
<dbReference type="Gene3D" id="3.40.50.1240">
    <property type="entry name" value="Phosphoglycerate mutase-like"/>
    <property type="match status" value="1"/>
</dbReference>
<dbReference type="GO" id="GO:0016791">
    <property type="term" value="F:phosphatase activity"/>
    <property type="evidence" value="ECO:0007669"/>
    <property type="project" value="TreeGrafter"/>
</dbReference>
<dbReference type="AlphaFoldDB" id="A0A9P1GLR5"/>
<reference evidence="1" key="1">
    <citation type="submission" date="2022-10" db="EMBL/GenBank/DDBJ databases">
        <authorList>
            <person name="Chen Y."/>
            <person name="Dougan E. K."/>
            <person name="Chan C."/>
            <person name="Rhodes N."/>
            <person name="Thang M."/>
        </authorList>
    </citation>
    <scope>NUCLEOTIDE SEQUENCE</scope>
</reference>
<comment type="caution">
    <text evidence="1">The sequence shown here is derived from an EMBL/GenBank/DDBJ whole genome shotgun (WGS) entry which is preliminary data.</text>
</comment>
<reference evidence="2 3" key="2">
    <citation type="submission" date="2024-05" db="EMBL/GenBank/DDBJ databases">
        <authorList>
            <person name="Chen Y."/>
            <person name="Shah S."/>
            <person name="Dougan E. K."/>
            <person name="Thang M."/>
            <person name="Chan C."/>
        </authorList>
    </citation>
    <scope>NUCLEOTIDE SEQUENCE [LARGE SCALE GENOMIC DNA]</scope>
</reference>
<dbReference type="CDD" id="cd07067">
    <property type="entry name" value="HP_PGM_like"/>
    <property type="match status" value="1"/>
</dbReference>
<evidence type="ECO:0000313" key="3">
    <source>
        <dbReference type="Proteomes" id="UP001152797"/>
    </source>
</evidence>
<dbReference type="SUPFAM" id="SSF53254">
    <property type="entry name" value="Phosphoglycerate mutase-like"/>
    <property type="match status" value="1"/>
</dbReference>
<dbReference type="PANTHER" id="PTHR48100">
    <property type="entry name" value="BROAD-SPECIFICITY PHOSPHATASE YOR283W-RELATED"/>
    <property type="match status" value="1"/>
</dbReference>
<evidence type="ECO:0000313" key="2">
    <source>
        <dbReference type="EMBL" id="CAL4803841.1"/>
    </source>
</evidence>
<protein>
    <submittedName>
        <fullName evidence="2">Phosphoglycerate mutase-like protein 1</fullName>
    </submittedName>
</protein>
<gene>
    <name evidence="1" type="ORF">C1SCF055_LOCUS41259</name>
</gene>
<dbReference type="InterPro" id="IPR029033">
    <property type="entry name" value="His_PPase_superfam"/>
</dbReference>
<dbReference type="GO" id="GO:0005737">
    <property type="term" value="C:cytoplasm"/>
    <property type="evidence" value="ECO:0007669"/>
    <property type="project" value="TreeGrafter"/>
</dbReference>
<dbReference type="SMART" id="SM00855">
    <property type="entry name" value="PGAM"/>
    <property type="match status" value="1"/>
</dbReference>
<dbReference type="Proteomes" id="UP001152797">
    <property type="component" value="Unassembled WGS sequence"/>
</dbReference>
<name>A0A9P1GLR5_9DINO</name>